<feature type="signal peptide" evidence="1">
    <location>
        <begin position="1"/>
        <end position="27"/>
    </location>
</feature>
<accession>A0A8J3UL50</accession>
<dbReference type="PROSITE" id="PS51257">
    <property type="entry name" value="PROKAR_LIPOPROTEIN"/>
    <property type="match status" value="1"/>
</dbReference>
<comment type="caution">
    <text evidence="2">The sequence shown here is derived from an EMBL/GenBank/DDBJ whole genome shotgun (WGS) entry which is preliminary data.</text>
</comment>
<name>A0A8J3UL50_9ACTN</name>
<reference evidence="2" key="1">
    <citation type="submission" date="2021-01" db="EMBL/GenBank/DDBJ databases">
        <title>Whole genome shotgun sequence of Planotetraspora silvatica NBRC 100141.</title>
        <authorList>
            <person name="Komaki H."/>
            <person name="Tamura T."/>
        </authorList>
    </citation>
    <scope>NUCLEOTIDE SEQUENCE</scope>
    <source>
        <strain evidence="2">NBRC 100141</strain>
    </source>
</reference>
<evidence type="ECO:0000313" key="2">
    <source>
        <dbReference type="EMBL" id="GII47258.1"/>
    </source>
</evidence>
<organism evidence="2 3">
    <name type="scientific">Planotetraspora silvatica</name>
    <dbReference type="NCBI Taxonomy" id="234614"/>
    <lineage>
        <taxon>Bacteria</taxon>
        <taxon>Bacillati</taxon>
        <taxon>Actinomycetota</taxon>
        <taxon>Actinomycetes</taxon>
        <taxon>Streptosporangiales</taxon>
        <taxon>Streptosporangiaceae</taxon>
        <taxon>Planotetraspora</taxon>
    </lineage>
</organism>
<evidence type="ECO:0000313" key="3">
    <source>
        <dbReference type="Proteomes" id="UP000644610"/>
    </source>
</evidence>
<keyword evidence="1" id="KW-0732">Signal</keyword>
<proteinExistence type="predicted"/>
<sequence length="179" mass="18997">MSPRRADSMKIRRAGALLVAPVLVACAATSPPGAAGTPSPSASAVLAVYRELAGCLRQHGVPNLPDPVLDAQGNVQFNSPAQVPVSAKTACASIAARLPPENGKGPRYTAAEMAKLRQLAQCFRDHGVPDWPDPNSSGEFPLPKRLLDLGKRGFRDQLPTCRRYFVGKSITIVSATETR</sequence>
<feature type="chain" id="PRO_5035269767" evidence="1">
    <location>
        <begin position="28"/>
        <end position="179"/>
    </location>
</feature>
<dbReference type="Proteomes" id="UP000644610">
    <property type="component" value="Unassembled WGS sequence"/>
</dbReference>
<evidence type="ECO:0000256" key="1">
    <source>
        <dbReference type="SAM" id="SignalP"/>
    </source>
</evidence>
<gene>
    <name evidence="2" type="ORF">Psi02_36820</name>
</gene>
<dbReference type="EMBL" id="BOOQ01000024">
    <property type="protein sequence ID" value="GII47258.1"/>
    <property type="molecule type" value="Genomic_DNA"/>
</dbReference>
<protein>
    <submittedName>
        <fullName evidence="2">Uncharacterized protein</fullName>
    </submittedName>
</protein>
<keyword evidence="3" id="KW-1185">Reference proteome</keyword>
<dbReference type="AlphaFoldDB" id="A0A8J3UL50"/>